<dbReference type="EMBL" id="JBHSWE010000001">
    <property type="protein sequence ID" value="MFC6668747.1"/>
    <property type="molecule type" value="Genomic_DNA"/>
</dbReference>
<evidence type="ECO:0000313" key="4">
    <source>
        <dbReference type="EMBL" id="MFC6668747.1"/>
    </source>
</evidence>
<dbReference type="RefSeq" id="WP_379907298.1">
    <property type="nucleotide sequence ID" value="NZ_JBHSWE010000001.1"/>
</dbReference>
<name>A0ABW1ZTB5_9GAMM</name>
<dbReference type="InterPro" id="IPR050268">
    <property type="entry name" value="NADH-dep_flavin_reductase"/>
</dbReference>
<reference evidence="5" key="1">
    <citation type="journal article" date="2019" name="Int. J. Syst. Evol. Microbiol.">
        <title>The Global Catalogue of Microorganisms (GCM) 10K type strain sequencing project: providing services to taxonomists for standard genome sequencing and annotation.</title>
        <authorList>
            <consortium name="The Broad Institute Genomics Platform"/>
            <consortium name="The Broad Institute Genome Sequencing Center for Infectious Disease"/>
            <person name="Wu L."/>
            <person name="Ma J."/>
        </authorList>
    </citation>
    <scope>NUCLEOTIDE SEQUENCE [LARGE SCALE GENOMIC DNA]</scope>
    <source>
        <strain evidence="5">NBRC 111756</strain>
    </source>
</reference>
<proteinExistence type="inferred from homology"/>
<comment type="similarity">
    <text evidence="1">Belongs to the non-flavoprotein flavin reductase family.</text>
</comment>
<dbReference type="SMART" id="SM00903">
    <property type="entry name" value="Flavin_Reduct"/>
    <property type="match status" value="1"/>
</dbReference>
<evidence type="ECO:0000256" key="1">
    <source>
        <dbReference type="ARBA" id="ARBA00008898"/>
    </source>
</evidence>
<dbReference type="InterPro" id="IPR036388">
    <property type="entry name" value="WH-like_DNA-bd_sf"/>
</dbReference>
<comment type="caution">
    <text evidence="4">The sequence shown here is derived from an EMBL/GenBank/DDBJ whole genome shotgun (WGS) entry which is preliminary data.</text>
</comment>
<feature type="domain" description="Flavin reductase like" evidence="3">
    <location>
        <begin position="12"/>
        <end position="156"/>
    </location>
</feature>
<keyword evidence="5" id="KW-1185">Reference proteome</keyword>
<keyword evidence="2" id="KW-0560">Oxidoreductase</keyword>
<evidence type="ECO:0000259" key="3">
    <source>
        <dbReference type="SMART" id="SM00903"/>
    </source>
</evidence>
<dbReference type="Gene3D" id="2.30.110.10">
    <property type="entry name" value="Electron Transport, Fmn-binding Protein, Chain A"/>
    <property type="match status" value="1"/>
</dbReference>
<dbReference type="Proteomes" id="UP001596422">
    <property type="component" value="Unassembled WGS sequence"/>
</dbReference>
<organism evidence="4 5">
    <name type="scientific">Marinobacterium aestuariivivens</name>
    <dbReference type="NCBI Taxonomy" id="1698799"/>
    <lineage>
        <taxon>Bacteria</taxon>
        <taxon>Pseudomonadati</taxon>
        <taxon>Pseudomonadota</taxon>
        <taxon>Gammaproteobacteria</taxon>
        <taxon>Oceanospirillales</taxon>
        <taxon>Oceanospirillaceae</taxon>
        <taxon>Marinobacterium</taxon>
    </lineage>
</organism>
<dbReference type="PANTHER" id="PTHR30466">
    <property type="entry name" value="FLAVIN REDUCTASE"/>
    <property type="match status" value="1"/>
</dbReference>
<dbReference type="Pfam" id="PF01613">
    <property type="entry name" value="Flavin_Reduct"/>
    <property type="match status" value="1"/>
</dbReference>
<dbReference type="Gene3D" id="1.10.10.10">
    <property type="entry name" value="Winged helix-like DNA-binding domain superfamily/Winged helix DNA-binding domain"/>
    <property type="match status" value="1"/>
</dbReference>
<dbReference type="PANTHER" id="PTHR30466:SF11">
    <property type="entry name" value="FLAVIN-DEPENDENT MONOOXYGENASE, REDUCTASE SUBUNIT HSAB"/>
    <property type="match status" value="1"/>
</dbReference>
<protein>
    <submittedName>
        <fullName evidence="4">Flavin reductase</fullName>
    </submittedName>
</protein>
<accession>A0ABW1ZTB5</accession>
<evidence type="ECO:0000313" key="5">
    <source>
        <dbReference type="Proteomes" id="UP001596422"/>
    </source>
</evidence>
<evidence type="ECO:0000256" key="2">
    <source>
        <dbReference type="ARBA" id="ARBA00023002"/>
    </source>
</evidence>
<dbReference type="SUPFAM" id="SSF46785">
    <property type="entry name" value="Winged helix' DNA-binding domain"/>
    <property type="match status" value="1"/>
</dbReference>
<dbReference type="SUPFAM" id="SSF50475">
    <property type="entry name" value="FMN-binding split barrel"/>
    <property type="match status" value="1"/>
</dbReference>
<dbReference type="InterPro" id="IPR036390">
    <property type="entry name" value="WH_DNA-bd_sf"/>
</dbReference>
<dbReference type="InterPro" id="IPR002563">
    <property type="entry name" value="Flavin_Rdtase-like_dom"/>
</dbReference>
<gene>
    <name evidence="4" type="ORF">ACFQDL_00425</name>
</gene>
<dbReference type="InterPro" id="IPR012349">
    <property type="entry name" value="Split_barrel_FMN-bd"/>
</dbReference>
<sequence length="305" mass="33839">MNFDPKDFRRALGKFPTGVTVITTRDQNGERIGVTASSFNSVSIDPALVLWSIDKGAYSLEAFTEGRHFAVNVLRNDQVELSNRFARRGEDKFAGIEVREGLGNSPLLPGAAAVFECRTWNVYEGGDHFIVVGEVLNYSYEDNASSLVFHNGHYAVPEVHPAAKSPTESLLARGFLGDYLLYLLRQSLTAYREDFYPRLGHFGITAEEWRVLTLLADGGTQEAREIAGQVSQPVEALLETGEWLQDKGLIRIDGERLELTGKGMGVTDQLLDMAIEHERQTLACLSEAQQQALKENLKSLYRALG</sequence>